<feature type="coiled-coil region" evidence="18">
    <location>
        <begin position="404"/>
        <end position="460"/>
    </location>
</feature>
<dbReference type="PANTHER" id="PTHR45339:SF1">
    <property type="entry name" value="HYBRID SIGNAL TRANSDUCTION HISTIDINE KINASE J"/>
    <property type="match status" value="1"/>
</dbReference>
<keyword evidence="10" id="KW-0067">ATP-binding</keyword>
<keyword evidence="11 19" id="KW-1133">Transmembrane helix</keyword>
<dbReference type="SUPFAM" id="SSF47384">
    <property type="entry name" value="Homodimeric domain of signal transducing histidine kinase"/>
    <property type="match status" value="1"/>
</dbReference>
<dbReference type="InterPro" id="IPR003594">
    <property type="entry name" value="HATPase_dom"/>
</dbReference>
<organism evidence="24 25">
    <name type="scientific">Roseovarius aestuarii</name>
    <dbReference type="NCBI Taxonomy" id="475083"/>
    <lineage>
        <taxon>Bacteria</taxon>
        <taxon>Pseudomonadati</taxon>
        <taxon>Pseudomonadota</taxon>
        <taxon>Alphaproteobacteria</taxon>
        <taxon>Rhodobacterales</taxon>
        <taxon>Roseobacteraceae</taxon>
        <taxon>Roseovarius</taxon>
    </lineage>
</organism>
<dbReference type="CDD" id="cd06225">
    <property type="entry name" value="HAMP"/>
    <property type="match status" value="1"/>
</dbReference>
<dbReference type="SUPFAM" id="SSF158472">
    <property type="entry name" value="HAMP domain-like"/>
    <property type="match status" value="1"/>
</dbReference>
<dbReference type="Pfam" id="PF00672">
    <property type="entry name" value="HAMP"/>
    <property type="match status" value="1"/>
</dbReference>
<evidence type="ECO:0000313" key="25">
    <source>
        <dbReference type="Proteomes" id="UP000193224"/>
    </source>
</evidence>
<dbReference type="Pfam" id="PF00072">
    <property type="entry name" value="Response_reg"/>
    <property type="match status" value="1"/>
</dbReference>
<dbReference type="InterPro" id="IPR038188">
    <property type="entry name" value="TorS_sensor_sf"/>
</dbReference>
<evidence type="ECO:0000256" key="1">
    <source>
        <dbReference type="ARBA" id="ARBA00000085"/>
    </source>
</evidence>
<protein>
    <recommendedName>
        <fullName evidence="15">Sensory/regulatory protein RpfC</fullName>
        <ecNumber evidence="3">2.7.13.3</ecNumber>
    </recommendedName>
</protein>
<dbReference type="Gene3D" id="1.10.287.130">
    <property type="match status" value="1"/>
</dbReference>
<evidence type="ECO:0000256" key="17">
    <source>
        <dbReference type="PROSITE-ProRule" id="PRU00169"/>
    </source>
</evidence>
<dbReference type="PROSITE" id="PS50109">
    <property type="entry name" value="HIS_KIN"/>
    <property type="match status" value="1"/>
</dbReference>
<keyword evidence="13 19" id="KW-0472">Membrane</keyword>
<dbReference type="Pfam" id="PF00512">
    <property type="entry name" value="HisKA"/>
    <property type="match status" value="1"/>
</dbReference>
<dbReference type="Gene3D" id="3.40.50.2300">
    <property type="match status" value="1"/>
</dbReference>
<dbReference type="InterPro" id="IPR036890">
    <property type="entry name" value="HATPase_C_sf"/>
</dbReference>
<dbReference type="FunFam" id="3.30.565.10:FF:000010">
    <property type="entry name" value="Sensor histidine kinase RcsC"/>
    <property type="match status" value="1"/>
</dbReference>
<dbReference type="InterPro" id="IPR005467">
    <property type="entry name" value="His_kinase_dom"/>
</dbReference>
<evidence type="ECO:0000256" key="10">
    <source>
        <dbReference type="ARBA" id="ARBA00022840"/>
    </source>
</evidence>
<dbReference type="InterPro" id="IPR036097">
    <property type="entry name" value="HisK_dim/P_sf"/>
</dbReference>
<feature type="modified residue" description="Phosphohistidine" evidence="16">
    <location>
        <position position="908"/>
    </location>
</feature>
<dbReference type="PROSITE" id="PS50885">
    <property type="entry name" value="HAMP"/>
    <property type="match status" value="1"/>
</dbReference>
<dbReference type="InterPro" id="IPR008207">
    <property type="entry name" value="Sig_transdc_His_kin_Hpt_dom"/>
</dbReference>
<evidence type="ECO:0000259" key="23">
    <source>
        <dbReference type="PROSITE" id="PS50894"/>
    </source>
</evidence>
<dbReference type="GO" id="GO:0005886">
    <property type="term" value="C:plasma membrane"/>
    <property type="evidence" value="ECO:0007669"/>
    <property type="project" value="UniProtKB-SubCell"/>
</dbReference>
<dbReference type="NCBIfam" id="TIGR02956">
    <property type="entry name" value="TMAO_torS"/>
    <property type="match status" value="1"/>
</dbReference>
<dbReference type="Proteomes" id="UP000193224">
    <property type="component" value="Unassembled WGS sequence"/>
</dbReference>
<dbReference type="Gene3D" id="1.20.58.920">
    <property type="match status" value="1"/>
</dbReference>
<evidence type="ECO:0000259" key="22">
    <source>
        <dbReference type="PROSITE" id="PS50885"/>
    </source>
</evidence>
<dbReference type="InterPro" id="IPR003661">
    <property type="entry name" value="HisK_dim/P_dom"/>
</dbReference>
<sequence length="980" mass="107244">MKWRIGLGERLFLAFLAIAGAPALAGLFAWVELRDIAQTQTDIAERTIPQITEVRAIAEDSARIVVGAPELGSVATQEAREKRKAFLIFHVKALSDRLSSFAGPEGLDNSELRLTTVQIGSKIRDLDSLVEHRIKLARARDARLKTILGASAALAEISDTLVANADMATTAIISSLYEIDGGRENYFDALDKLIEVDLFQLGLMFELRSRASEIGLVINQISSIDQQADLARLEDEFKRLLEFVARRVSAIRDPVRAGQAADLLQVLGTETDSTAEGGIFEIVRRTLIINEKIVWVQNDIAVLAQALGQQATDLAQRSQEEAVLSGANATRDIRDGLIRLTVIAAIAALASLTVLWFYVRGNLTKRLDLLSQHMKALADGDIDLKVNTVGSDEIAEMERAVEVFREQAVVKRELEEERERTEQELRAHREELQRLVSERTAQLQREAEAHGAAREQAEKANRAKSEFLAMMSHEIRTPMHGVLGMLRVLPEEPLSPTQTERLKIALASGESLLGILNAILDLSKIEAGRDVVNNVPFDLDTLLQGIINLMNPVALERGTTLSLDVDRRLPEVIIGDMNKIRQILFNLLSNAIKATSDGDVVLRARLIGVTDAKVDLVLEVSDTGEGILPEAQERIFEAFEQADASVIHRLGGTGLGLAICQRFTNALGGTLSVESTLNVGSIFTLRATFGLGDQKMLDPDTIPLKVNDAVTPLRVLVVEDNEINQMVADGYLKKMGHEVCLAERGTEAVTLAAENDFDVILLDINLPDFSGITVARKIRKLPHPQRASTPIIAMSAHVFDDQIDAHLDQGMDAFLAKPVSPERLMNALSAVVSDRQARKVFLSTRSDSGDDRQASSLMKTLAADSATIGVEQVGRIIDLYLQQAPERMSAIRQAIGTGDHVAARQELHKLRGAAANFHISALQQCLEHAEKLAIDGDIEALQKNLPMLEREAANADRLLARCGQDISAEQQPHSSAAVNM</sequence>
<evidence type="ECO:0000256" key="9">
    <source>
        <dbReference type="ARBA" id="ARBA00022777"/>
    </source>
</evidence>
<dbReference type="InterPro" id="IPR014302">
    <property type="entry name" value="Sig_transdc_His_kinase_TorS"/>
</dbReference>
<dbReference type="Pfam" id="PF02518">
    <property type="entry name" value="HATPase_c"/>
    <property type="match status" value="1"/>
</dbReference>
<reference evidence="24 25" key="1">
    <citation type="submission" date="2017-03" db="EMBL/GenBank/DDBJ databases">
        <authorList>
            <person name="Afonso C.L."/>
            <person name="Miller P.J."/>
            <person name="Scott M.A."/>
            <person name="Spackman E."/>
            <person name="Goraichik I."/>
            <person name="Dimitrov K.M."/>
            <person name="Suarez D.L."/>
            <person name="Swayne D.E."/>
        </authorList>
    </citation>
    <scope>NUCLEOTIDE SEQUENCE [LARGE SCALE GENOMIC DNA]</scope>
    <source>
        <strain evidence="24 25">CECT 7745</strain>
    </source>
</reference>
<keyword evidence="18" id="KW-0175">Coiled coil</keyword>
<evidence type="ECO:0000256" key="13">
    <source>
        <dbReference type="ARBA" id="ARBA00023136"/>
    </source>
</evidence>
<feature type="modified residue" description="4-aspartylphosphate" evidence="17">
    <location>
        <position position="763"/>
    </location>
</feature>
<dbReference type="AlphaFoldDB" id="A0A1X7BRX5"/>
<evidence type="ECO:0000256" key="6">
    <source>
        <dbReference type="ARBA" id="ARBA00022679"/>
    </source>
</evidence>
<dbReference type="InterPro" id="IPR011006">
    <property type="entry name" value="CheY-like_superfamily"/>
</dbReference>
<dbReference type="GO" id="GO:0005524">
    <property type="term" value="F:ATP binding"/>
    <property type="evidence" value="ECO:0007669"/>
    <property type="project" value="UniProtKB-KW"/>
</dbReference>
<feature type="domain" description="HAMP" evidence="22">
    <location>
        <begin position="361"/>
        <end position="413"/>
    </location>
</feature>
<feature type="domain" description="Response regulatory" evidence="21">
    <location>
        <begin position="714"/>
        <end position="832"/>
    </location>
</feature>
<keyword evidence="9" id="KW-0418">Kinase</keyword>
<dbReference type="PROSITE" id="PS50110">
    <property type="entry name" value="RESPONSE_REGULATORY"/>
    <property type="match status" value="1"/>
</dbReference>
<dbReference type="SUPFAM" id="SSF52172">
    <property type="entry name" value="CheY-like"/>
    <property type="match status" value="1"/>
</dbReference>
<comment type="subcellular location">
    <subcellularLocation>
        <location evidence="2">Cell membrane</location>
        <topology evidence="2">Multi-pass membrane protein</topology>
    </subcellularLocation>
</comment>
<evidence type="ECO:0000256" key="12">
    <source>
        <dbReference type="ARBA" id="ARBA00023012"/>
    </source>
</evidence>
<evidence type="ECO:0000313" key="24">
    <source>
        <dbReference type="EMBL" id="SMC12358.1"/>
    </source>
</evidence>
<comment type="subunit">
    <text evidence="14">At low DSF concentrations, interacts with RpfF.</text>
</comment>
<evidence type="ECO:0000256" key="7">
    <source>
        <dbReference type="ARBA" id="ARBA00022692"/>
    </source>
</evidence>
<evidence type="ECO:0000256" key="14">
    <source>
        <dbReference type="ARBA" id="ARBA00064003"/>
    </source>
</evidence>
<dbReference type="FunFam" id="1.10.287.130:FF:000002">
    <property type="entry name" value="Two-component osmosensing histidine kinase"/>
    <property type="match status" value="1"/>
</dbReference>
<dbReference type="CDD" id="cd00082">
    <property type="entry name" value="HisKA"/>
    <property type="match status" value="1"/>
</dbReference>
<dbReference type="InterPro" id="IPR003660">
    <property type="entry name" value="HAMP_dom"/>
</dbReference>
<dbReference type="SMART" id="SM00388">
    <property type="entry name" value="HisKA"/>
    <property type="match status" value="1"/>
</dbReference>
<dbReference type="PIRSF" id="PIRSF036437">
    <property type="entry name" value="HK_TorS"/>
    <property type="match status" value="1"/>
</dbReference>
<evidence type="ECO:0000259" key="21">
    <source>
        <dbReference type="PROSITE" id="PS50110"/>
    </source>
</evidence>
<dbReference type="InterPro" id="IPR036641">
    <property type="entry name" value="HPT_dom_sf"/>
</dbReference>
<keyword evidence="25" id="KW-1185">Reference proteome</keyword>
<dbReference type="SMART" id="SM00448">
    <property type="entry name" value="REC"/>
    <property type="match status" value="1"/>
</dbReference>
<gene>
    <name evidence="24" type="primary">torS</name>
    <name evidence="24" type="ORF">ROA7745_02183</name>
</gene>
<keyword evidence="7 19" id="KW-0812">Transmembrane</keyword>
<dbReference type="SUPFAM" id="SSF47226">
    <property type="entry name" value="Histidine-containing phosphotransfer domain, HPT domain"/>
    <property type="match status" value="1"/>
</dbReference>
<evidence type="ECO:0000256" key="19">
    <source>
        <dbReference type="SAM" id="Phobius"/>
    </source>
</evidence>
<dbReference type="SUPFAM" id="SSF55874">
    <property type="entry name" value="ATPase domain of HSP90 chaperone/DNA topoisomerase II/histidine kinase"/>
    <property type="match status" value="1"/>
</dbReference>
<dbReference type="SMART" id="SM00304">
    <property type="entry name" value="HAMP"/>
    <property type="match status" value="1"/>
</dbReference>
<dbReference type="InterPro" id="IPR037952">
    <property type="entry name" value="Sensor_TorS"/>
</dbReference>
<dbReference type="OrthoDB" id="9801651at2"/>
<dbReference type="EMBL" id="FWXB01000007">
    <property type="protein sequence ID" value="SMC12358.1"/>
    <property type="molecule type" value="Genomic_DNA"/>
</dbReference>
<keyword evidence="12" id="KW-0902">Two-component regulatory system</keyword>
<dbReference type="CDD" id="cd16172">
    <property type="entry name" value="TorS_sensor_domain"/>
    <property type="match status" value="1"/>
</dbReference>
<dbReference type="Pfam" id="PF21689">
    <property type="entry name" value="TorS_sensor_domain"/>
    <property type="match status" value="1"/>
</dbReference>
<evidence type="ECO:0000256" key="16">
    <source>
        <dbReference type="PROSITE-ProRule" id="PRU00110"/>
    </source>
</evidence>
<keyword evidence="8" id="KW-0547">Nucleotide-binding</keyword>
<dbReference type="Pfam" id="PF01627">
    <property type="entry name" value="Hpt"/>
    <property type="match status" value="1"/>
</dbReference>
<feature type="domain" description="Histidine kinase" evidence="20">
    <location>
        <begin position="470"/>
        <end position="691"/>
    </location>
</feature>
<dbReference type="RefSeq" id="WP_085800318.1">
    <property type="nucleotide sequence ID" value="NZ_FWXB01000007.1"/>
</dbReference>
<dbReference type="GO" id="GO:0000155">
    <property type="term" value="F:phosphorelay sensor kinase activity"/>
    <property type="evidence" value="ECO:0007669"/>
    <property type="project" value="InterPro"/>
</dbReference>
<dbReference type="CDD" id="cd16922">
    <property type="entry name" value="HATPase_EvgS-ArcB-TorS-like"/>
    <property type="match status" value="1"/>
</dbReference>
<dbReference type="PROSITE" id="PS50894">
    <property type="entry name" value="HPT"/>
    <property type="match status" value="1"/>
</dbReference>
<comment type="catalytic activity">
    <reaction evidence="1">
        <text>ATP + protein L-histidine = ADP + protein N-phospho-L-histidine.</text>
        <dbReference type="EC" id="2.7.13.3"/>
    </reaction>
</comment>
<dbReference type="InterPro" id="IPR004358">
    <property type="entry name" value="Sig_transdc_His_kin-like_C"/>
</dbReference>
<evidence type="ECO:0000256" key="2">
    <source>
        <dbReference type="ARBA" id="ARBA00004651"/>
    </source>
</evidence>
<evidence type="ECO:0000259" key="20">
    <source>
        <dbReference type="PROSITE" id="PS50109"/>
    </source>
</evidence>
<proteinExistence type="predicted"/>
<evidence type="ECO:0000256" key="3">
    <source>
        <dbReference type="ARBA" id="ARBA00012438"/>
    </source>
</evidence>
<evidence type="ECO:0000256" key="11">
    <source>
        <dbReference type="ARBA" id="ARBA00022989"/>
    </source>
</evidence>
<dbReference type="Gene3D" id="6.10.340.10">
    <property type="match status" value="1"/>
</dbReference>
<dbReference type="SMART" id="SM00387">
    <property type="entry name" value="HATPase_c"/>
    <property type="match status" value="1"/>
</dbReference>
<keyword evidence="5 17" id="KW-0597">Phosphoprotein</keyword>
<dbReference type="Gene3D" id="3.30.565.10">
    <property type="entry name" value="Histidine kinase-like ATPase, C-terminal domain"/>
    <property type="match status" value="1"/>
</dbReference>
<dbReference type="PRINTS" id="PR00344">
    <property type="entry name" value="BCTRLSENSOR"/>
</dbReference>
<dbReference type="InterPro" id="IPR001789">
    <property type="entry name" value="Sig_transdc_resp-reg_receiver"/>
</dbReference>
<dbReference type="PANTHER" id="PTHR45339">
    <property type="entry name" value="HYBRID SIGNAL TRANSDUCTION HISTIDINE KINASE J"/>
    <property type="match status" value="1"/>
</dbReference>
<dbReference type="Gene3D" id="1.20.120.160">
    <property type="entry name" value="HPT domain"/>
    <property type="match status" value="1"/>
</dbReference>
<accession>A0A1X7BRX5</accession>
<evidence type="ECO:0000256" key="5">
    <source>
        <dbReference type="ARBA" id="ARBA00022553"/>
    </source>
</evidence>
<evidence type="ECO:0000256" key="15">
    <source>
        <dbReference type="ARBA" id="ARBA00068150"/>
    </source>
</evidence>
<feature type="transmembrane region" description="Helical" evidence="19">
    <location>
        <begin position="337"/>
        <end position="359"/>
    </location>
</feature>
<evidence type="ECO:0000256" key="18">
    <source>
        <dbReference type="SAM" id="Coils"/>
    </source>
</evidence>
<dbReference type="CDD" id="cd17546">
    <property type="entry name" value="REC_hyHK_CKI1_RcsC-like"/>
    <property type="match status" value="1"/>
</dbReference>
<name>A0A1X7BRX5_9RHOB</name>
<keyword evidence="6 24" id="KW-0808">Transferase</keyword>
<keyword evidence="4" id="KW-1003">Cell membrane</keyword>
<evidence type="ECO:0000256" key="8">
    <source>
        <dbReference type="ARBA" id="ARBA00022741"/>
    </source>
</evidence>
<evidence type="ECO:0000256" key="4">
    <source>
        <dbReference type="ARBA" id="ARBA00022475"/>
    </source>
</evidence>
<dbReference type="EC" id="2.7.13.3" evidence="3"/>
<feature type="domain" description="HPt" evidence="23">
    <location>
        <begin position="869"/>
        <end position="962"/>
    </location>
</feature>